<organism evidence="1 2">
    <name type="scientific">Pochonia chlamydosporia 170</name>
    <dbReference type="NCBI Taxonomy" id="1380566"/>
    <lineage>
        <taxon>Eukaryota</taxon>
        <taxon>Fungi</taxon>
        <taxon>Dikarya</taxon>
        <taxon>Ascomycota</taxon>
        <taxon>Pezizomycotina</taxon>
        <taxon>Sordariomycetes</taxon>
        <taxon>Hypocreomycetidae</taxon>
        <taxon>Hypocreales</taxon>
        <taxon>Clavicipitaceae</taxon>
        <taxon>Pochonia</taxon>
    </lineage>
</organism>
<dbReference type="Proteomes" id="UP000078397">
    <property type="component" value="Unassembled WGS sequence"/>
</dbReference>
<evidence type="ECO:0000313" key="1">
    <source>
        <dbReference type="EMBL" id="OAQ59915.1"/>
    </source>
</evidence>
<keyword evidence="2" id="KW-1185">Reference proteome</keyword>
<reference evidence="1 2" key="1">
    <citation type="journal article" date="2016" name="PLoS Pathog.">
        <title>Biosynthesis of antibiotic leucinostatins in bio-control fungus Purpureocillium lilacinum and their inhibition on phytophthora revealed by genome mining.</title>
        <authorList>
            <person name="Wang G."/>
            <person name="Liu Z."/>
            <person name="Lin R."/>
            <person name="Li E."/>
            <person name="Mao Z."/>
            <person name="Ling J."/>
            <person name="Yang Y."/>
            <person name="Yin W.B."/>
            <person name="Xie B."/>
        </authorList>
    </citation>
    <scope>NUCLEOTIDE SEQUENCE [LARGE SCALE GENOMIC DNA]</scope>
    <source>
        <strain evidence="1">170</strain>
    </source>
</reference>
<name>A0A179F3C4_METCM</name>
<evidence type="ECO:0000313" key="2">
    <source>
        <dbReference type="Proteomes" id="UP000078397"/>
    </source>
</evidence>
<accession>A0A179F3C4</accession>
<comment type="caution">
    <text evidence="1">The sequence shown here is derived from an EMBL/GenBank/DDBJ whole genome shotgun (WGS) entry which is preliminary data.</text>
</comment>
<sequence length="379" mass="43004">MERVTTISHAPGGWKVQDSTWDNILQVSPKQLHSLHCPTVARPAEQCFDVVQQAKSRSRGHVIFAQLRAIAKASEAHRAQFIRKFELEPVLLTNLCLDSNGFAGCSPGFDEHGQLASYKIWSRFVVKQILDKLRPKRSFIRRSVASNPPKTNAPIHTSRSITNGWEWYEMDFHVHWTTSSFTVLCFNLPGHLQHAVEETFISNAAGAEFSDPYRIFATIINTLLPVYDNSVWSIRNHICQWEAARKEEPDYPLLHEIARYAIHVSETIAVAAKSLKDLQSQHQKFLMLRNRGQPSTEQAKSSDCPFNFPLMILEGQLSRSKSNECRVQNETQLAFHMATQRDSSTQLRIAEEAKKEASTMKAIAVITMTFLPATFVSVR</sequence>
<proteinExistence type="predicted"/>
<protein>
    <submittedName>
        <fullName evidence="1">CorA-like mg2+ transporter protein domain-containing protein</fullName>
    </submittedName>
</protein>
<dbReference type="KEGG" id="pchm:VFPPC_10008"/>
<dbReference type="OrthoDB" id="5207033at2759"/>
<gene>
    <name evidence="1" type="ORF">VFPPC_10008</name>
</gene>
<dbReference type="RefSeq" id="XP_018137876.1">
    <property type="nucleotide sequence ID" value="XM_018288453.1"/>
</dbReference>
<dbReference type="STRING" id="1380566.A0A179F3C4"/>
<dbReference type="AlphaFoldDB" id="A0A179F3C4"/>
<dbReference type="GeneID" id="28852447"/>
<dbReference type="EMBL" id="LSBJ02000004">
    <property type="protein sequence ID" value="OAQ59915.1"/>
    <property type="molecule type" value="Genomic_DNA"/>
</dbReference>